<dbReference type="EMBL" id="JARWAO010000003">
    <property type="protein sequence ID" value="MDR5895734.1"/>
    <property type="molecule type" value="Genomic_DNA"/>
</dbReference>
<dbReference type="PANTHER" id="PTHR37486">
    <property type="entry name" value="STRINGENT STARVATION PROTEIN B"/>
    <property type="match status" value="1"/>
</dbReference>
<dbReference type="NCBIfam" id="NF008769">
    <property type="entry name" value="PRK11798.2-5"/>
    <property type="match status" value="1"/>
</dbReference>
<name>A0ABU1GUS1_9GAMM</name>
<evidence type="ECO:0000256" key="1">
    <source>
        <dbReference type="SAM" id="MobiDB-lite"/>
    </source>
</evidence>
<dbReference type="GO" id="GO:0006508">
    <property type="term" value="P:proteolysis"/>
    <property type="evidence" value="ECO:0007669"/>
    <property type="project" value="UniProtKB-KW"/>
</dbReference>
<feature type="compositionally biased region" description="Basic and acidic residues" evidence="1">
    <location>
        <begin position="157"/>
        <end position="166"/>
    </location>
</feature>
<dbReference type="PANTHER" id="PTHR37486:SF1">
    <property type="entry name" value="STRINGENT STARVATION PROTEIN B"/>
    <property type="match status" value="1"/>
</dbReference>
<keyword evidence="2" id="KW-0645">Protease</keyword>
<dbReference type="Gene3D" id="2.30.30.220">
    <property type="entry name" value="SspB-like"/>
    <property type="match status" value="1"/>
</dbReference>
<keyword evidence="2" id="KW-0378">Hydrolase</keyword>
<dbReference type="GO" id="GO:0008233">
    <property type="term" value="F:peptidase activity"/>
    <property type="evidence" value="ECO:0007669"/>
    <property type="project" value="UniProtKB-KW"/>
</dbReference>
<dbReference type="SUPFAM" id="SSF101738">
    <property type="entry name" value="SspB-like"/>
    <property type="match status" value="1"/>
</dbReference>
<feature type="compositionally biased region" description="Acidic residues" evidence="1">
    <location>
        <begin position="109"/>
        <end position="119"/>
    </location>
</feature>
<dbReference type="InterPro" id="IPR007481">
    <property type="entry name" value="SspB"/>
</dbReference>
<feature type="compositionally biased region" description="Basic and acidic residues" evidence="1">
    <location>
        <begin position="137"/>
        <end position="148"/>
    </location>
</feature>
<dbReference type="InterPro" id="IPR036760">
    <property type="entry name" value="SspB-like_sf"/>
</dbReference>
<dbReference type="NCBIfam" id="NF008763">
    <property type="entry name" value="PRK11798.1-2"/>
    <property type="match status" value="1"/>
</dbReference>
<organism evidence="2 3">
    <name type="scientific">Larsenimonas suaedae</name>
    <dbReference type="NCBI Taxonomy" id="1851019"/>
    <lineage>
        <taxon>Bacteria</taxon>
        <taxon>Pseudomonadati</taxon>
        <taxon>Pseudomonadota</taxon>
        <taxon>Gammaproteobacteria</taxon>
        <taxon>Oceanospirillales</taxon>
        <taxon>Halomonadaceae</taxon>
        <taxon>Larsenimonas</taxon>
    </lineage>
</organism>
<dbReference type="PIRSF" id="PIRSF005276">
    <property type="entry name" value="SspB"/>
    <property type="match status" value="1"/>
</dbReference>
<dbReference type="Proteomes" id="UP001269375">
    <property type="component" value="Unassembled WGS sequence"/>
</dbReference>
<feature type="region of interest" description="Disordered" evidence="1">
    <location>
        <begin position="103"/>
        <end position="173"/>
    </location>
</feature>
<dbReference type="Pfam" id="PF04386">
    <property type="entry name" value="SspB"/>
    <property type="match status" value="1"/>
</dbReference>
<dbReference type="RefSeq" id="WP_251589561.1">
    <property type="nucleotide sequence ID" value="NZ_JAMLJI010000001.1"/>
</dbReference>
<accession>A0ABU1GUS1</accession>
<keyword evidence="3" id="KW-1185">Reference proteome</keyword>
<evidence type="ECO:0000313" key="2">
    <source>
        <dbReference type="EMBL" id="MDR5895734.1"/>
    </source>
</evidence>
<sequence>MSSTSRPYLARALYEWLLDNELTPYMVIDAELPGVTVPRQFVQNGQIVLNVSPDAVRDLVMENAMIAFNARFGGQPMRVEVPIDALVAVYARENGVGMVFGHEPIIPGAEDDDDADVEESGPALRSVESPSSESVEEERAPTQQHDSESDASGSDSNSDKGAEKKRPSLRVIK</sequence>
<gene>
    <name evidence="2" type="ORF">QC825_06585</name>
</gene>
<comment type="caution">
    <text evidence="2">The sequence shown here is derived from an EMBL/GenBank/DDBJ whole genome shotgun (WGS) entry which is preliminary data.</text>
</comment>
<evidence type="ECO:0000313" key="3">
    <source>
        <dbReference type="Proteomes" id="UP001269375"/>
    </source>
</evidence>
<proteinExistence type="predicted"/>
<protein>
    <submittedName>
        <fullName evidence="2">ClpXP protease specificity-enhancing factor</fullName>
    </submittedName>
</protein>
<reference evidence="2 3" key="1">
    <citation type="submission" date="2023-04" db="EMBL/GenBank/DDBJ databases">
        <title>A long-awaited taxogenomic arrangement of the family Halomonadaceae.</title>
        <authorList>
            <person name="De La Haba R."/>
            <person name="Chuvochina M."/>
            <person name="Wittouck S."/>
            <person name="Arahal D.R."/>
            <person name="Sanchez-Porro C."/>
            <person name="Hugenholtz P."/>
            <person name="Ventosa A."/>
        </authorList>
    </citation>
    <scope>NUCLEOTIDE SEQUENCE [LARGE SCALE GENOMIC DNA]</scope>
    <source>
        <strain evidence="2 3">DSM 22428</strain>
    </source>
</reference>